<dbReference type="EMBL" id="JAUTXU010000244">
    <property type="protein sequence ID" value="KAK3696313.1"/>
    <property type="molecule type" value="Genomic_DNA"/>
</dbReference>
<evidence type="ECO:0000313" key="2">
    <source>
        <dbReference type="Proteomes" id="UP001281147"/>
    </source>
</evidence>
<proteinExistence type="predicted"/>
<protein>
    <submittedName>
        <fullName evidence="1">Uncharacterized protein</fullName>
    </submittedName>
</protein>
<reference evidence="1" key="1">
    <citation type="submission" date="2023-07" db="EMBL/GenBank/DDBJ databases">
        <title>Black Yeasts Isolated from many extreme environments.</title>
        <authorList>
            <person name="Coleine C."/>
            <person name="Stajich J.E."/>
            <person name="Selbmann L."/>
        </authorList>
    </citation>
    <scope>NUCLEOTIDE SEQUENCE</scope>
    <source>
        <strain evidence="1">CCFEE 5714</strain>
    </source>
</reference>
<name>A0ACC3MJU0_9PEZI</name>
<dbReference type="Proteomes" id="UP001281147">
    <property type="component" value="Unassembled WGS sequence"/>
</dbReference>
<keyword evidence="2" id="KW-1185">Reference proteome</keyword>
<accession>A0ACC3MJU0</accession>
<gene>
    <name evidence="1" type="ORF">LTR37_018049</name>
</gene>
<organism evidence="1 2">
    <name type="scientific">Vermiconidia calcicola</name>
    <dbReference type="NCBI Taxonomy" id="1690605"/>
    <lineage>
        <taxon>Eukaryota</taxon>
        <taxon>Fungi</taxon>
        <taxon>Dikarya</taxon>
        <taxon>Ascomycota</taxon>
        <taxon>Pezizomycotina</taxon>
        <taxon>Dothideomycetes</taxon>
        <taxon>Dothideomycetidae</taxon>
        <taxon>Mycosphaerellales</taxon>
        <taxon>Extremaceae</taxon>
        <taxon>Vermiconidia</taxon>
    </lineage>
</organism>
<sequence>MAYRQLVEKYAKQLNESNGRILDLETAIAERESRLEALNVTNAFLNTDASTEVATLTKQLREANVQLNEAKARIVELDNAVATGANDLQAHKEETGKARLDAEADLRESLQLLGEARNALTELSQDVNALKQKEGKLRPVRRRFDGSQFDNSLDAQNLQDELKKTKDAESAARLEISRRTEVEMSLRASNTKMSGSLGGLRSHIGRLENTIETLRAELAHHGIENGYKTPLNYKRKLPATRLQKRQEVEVTDQQIAKLEKNLDLEKKRRLEAEAMLGPDGKRCKKCNPIIVDLMDEDSDKEDGIIAVNKLAPWGARQLLGT</sequence>
<comment type="caution">
    <text evidence="1">The sequence shown here is derived from an EMBL/GenBank/DDBJ whole genome shotgun (WGS) entry which is preliminary data.</text>
</comment>
<evidence type="ECO:0000313" key="1">
    <source>
        <dbReference type="EMBL" id="KAK3696313.1"/>
    </source>
</evidence>